<feature type="domain" description="Nudix hydrolase" evidence="11">
    <location>
        <begin position="34"/>
        <end position="168"/>
    </location>
</feature>
<protein>
    <recommendedName>
        <fullName evidence="5">GDP-mannose pyrophosphatase</fullName>
    </recommendedName>
    <alternativeName>
        <fullName evidence="7">GDP-mannose hydrolase</fullName>
    </alternativeName>
    <alternativeName>
        <fullName evidence="8">GDPMK</fullName>
    </alternativeName>
</protein>
<gene>
    <name evidence="12" type="ORF">MUN79_21215</name>
</gene>
<reference evidence="12" key="1">
    <citation type="submission" date="2022-04" db="EMBL/GenBank/DDBJ databases">
        <title>Hymenobacter sp. isolated from the air.</title>
        <authorList>
            <person name="Won M."/>
            <person name="Lee C.-M."/>
            <person name="Woen H.-Y."/>
            <person name="Kwon S.-W."/>
        </authorList>
    </citation>
    <scope>NUCLEOTIDE SEQUENCE</scope>
    <source>
        <strain evidence="12">5116S-3</strain>
    </source>
</reference>
<evidence type="ECO:0000256" key="7">
    <source>
        <dbReference type="ARBA" id="ARBA00032162"/>
    </source>
</evidence>
<keyword evidence="6 12" id="KW-0378">Hydrolase</keyword>
<dbReference type="AlphaFoldDB" id="A0A8T9Q287"/>
<name>A0A8T9Q287_9BACT</name>
<feature type="binding site" evidence="9">
    <location>
        <position position="70"/>
    </location>
    <ligand>
        <name>Mg(2+)</name>
        <dbReference type="ChEBI" id="CHEBI:18420"/>
        <label>1</label>
    </ligand>
</feature>
<dbReference type="InterPro" id="IPR004385">
    <property type="entry name" value="NDP_pyrophosphatase"/>
</dbReference>
<evidence type="ECO:0000256" key="1">
    <source>
        <dbReference type="ARBA" id="ARBA00000847"/>
    </source>
</evidence>
<proteinExistence type="inferred from homology"/>
<evidence type="ECO:0000313" key="13">
    <source>
        <dbReference type="Proteomes" id="UP000831796"/>
    </source>
</evidence>
<evidence type="ECO:0000256" key="9">
    <source>
        <dbReference type="PIRSR" id="PIRSR604385-2"/>
    </source>
</evidence>
<keyword evidence="9" id="KW-0479">Metal-binding</keyword>
<feature type="short sequence motif" description="Nudix box" evidence="10">
    <location>
        <begin position="71"/>
        <end position="94"/>
    </location>
</feature>
<evidence type="ECO:0000256" key="2">
    <source>
        <dbReference type="ARBA" id="ARBA00001946"/>
    </source>
</evidence>
<evidence type="ECO:0000256" key="10">
    <source>
        <dbReference type="PIRSR" id="PIRSR604385-3"/>
    </source>
</evidence>
<evidence type="ECO:0000256" key="3">
    <source>
        <dbReference type="ARBA" id="ARBA00007275"/>
    </source>
</evidence>
<evidence type="ECO:0000259" key="11">
    <source>
        <dbReference type="PROSITE" id="PS51462"/>
    </source>
</evidence>
<dbReference type="GO" id="GO:0006753">
    <property type="term" value="P:nucleoside phosphate metabolic process"/>
    <property type="evidence" value="ECO:0007669"/>
    <property type="project" value="TreeGrafter"/>
</dbReference>
<sequence length="170" mass="19427">MNIIDRKILHDGFYKLTQLLVQDGGQQLKRERFEPGQAVGALVFDTQKQRYIFVRQFRVGAEAEVLEIPAGMLDKEGEQPEEAMRREIQEELGYEVDRITFIRNFYSSPGGSAEQLWLYYAEVSRQTGAGGGVADEHENIEVVCLTYDELVAEPWQDAKTLIAAQWVQLQ</sequence>
<dbReference type="InterPro" id="IPR000086">
    <property type="entry name" value="NUDIX_hydrolase_dom"/>
</dbReference>
<dbReference type="InterPro" id="IPR015797">
    <property type="entry name" value="NUDIX_hydrolase-like_dom_sf"/>
</dbReference>
<dbReference type="SUPFAM" id="SSF55811">
    <property type="entry name" value="Nudix"/>
    <property type="match status" value="1"/>
</dbReference>
<evidence type="ECO:0000256" key="8">
    <source>
        <dbReference type="ARBA" id="ARBA00032272"/>
    </source>
</evidence>
<accession>A0A8T9Q287</accession>
<dbReference type="GO" id="GO:0019693">
    <property type="term" value="P:ribose phosphate metabolic process"/>
    <property type="evidence" value="ECO:0007669"/>
    <property type="project" value="TreeGrafter"/>
</dbReference>
<comment type="catalytic activity">
    <reaction evidence="1">
        <text>GDP-alpha-D-mannose + H2O = alpha-D-mannose 1-phosphate + GMP + 2 H(+)</text>
        <dbReference type="Rhea" id="RHEA:27978"/>
        <dbReference type="ChEBI" id="CHEBI:15377"/>
        <dbReference type="ChEBI" id="CHEBI:15378"/>
        <dbReference type="ChEBI" id="CHEBI:57527"/>
        <dbReference type="ChEBI" id="CHEBI:58115"/>
        <dbReference type="ChEBI" id="CHEBI:58409"/>
    </reaction>
</comment>
<dbReference type="Proteomes" id="UP000831796">
    <property type="component" value="Chromosome"/>
</dbReference>
<evidence type="ECO:0000256" key="4">
    <source>
        <dbReference type="ARBA" id="ARBA00011738"/>
    </source>
</evidence>
<feature type="binding site" evidence="9">
    <location>
        <position position="91"/>
    </location>
    <ligand>
        <name>Mg(2+)</name>
        <dbReference type="ChEBI" id="CHEBI:18420"/>
        <label>1</label>
    </ligand>
</feature>
<dbReference type="NCBIfam" id="TIGR00052">
    <property type="entry name" value="nudix-type nucleoside diphosphatase, YffH/AdpP family"/>
    <property type="match status" value="1"/>
</dbReference>
<evidence type="ECO:0000256" key="5">
    <source>
        <dbReference type="ARBA" id="ARBA00016377"/>
    </source>
</evidence>
<keyword evidence="13" id="KW-1185">Reference proteome</keyword>
<dbReference type="PROSITE" id="PS51462">
    <property type="entry name" value="NUDIX"/>
    <property type="match status" value="1"/>
</dbReference>
<dbReference type="PANTHER" id="PTHR11839">
    <property type="entry name" value="UDP/ADP-SUGAR PYROPHOSPHATASE"/>
    <property type="match status" value="1"/>
</dbReference>
<evidence type="ECO:0000313" key="12">
    <source>
        <dbReference type="EMBL" id="UOQ71155.1"/>
    </source>
</evidence>
<dbReference type="Gene3D" id="3.90.79.10">
    <property type="entry name" value="Nucleoside Triphosphate Pyrophosphohydrolase"/>
    <property type="match status" value="1"/>
</dbReference>
<keyword evidence="9" id="KW-0460">Magnesium</keyword>
<dbReference type="GO" id="GO:0046872">
    <property type="term" value="F:metal ion binding"/>
    <property type="evidence" value="ECO:0007669"/>
    <property type="project" value="UniProtKB-KW"/>
</dbReference>
<dbReference type="RefSeq" id="WP_244674565.1">
    <property type="nucleotide sequence ID" value="NZ_CP095046.1"/>
</dbReference>
<dbReference type="Pfam" id="PF00293">
    <property type="entry name" value="NUDIX"/>
    <property type="match status" value="1"/>
</dbReference>
<comment type="subunit">
    <text evidence="4">Homodimer.</text>
</comment>
<evidence type="ECO:0000256" key="6">
    <source>
        <dbReference type="ARBA" id="ARBA00022801"/>
    </source>
</evidence>
<organism evidence="12 13">
    <name type="scientific">Hymenobacter cellulosilyticus</name>
    <dbReference type="NCBI Taxonomy" id="2932248"/>
    <lineage>
        <taxon>Bacteria</taxon>
        <taxon>Pseudomonadati</taxon>
        <taxon>Bacteroidota</taxon>
        <taxon>Cytophagia</taxon>
        <taxon>Cytophagales</taxon>
        <taxon>Hymenobacteraceae</taxon>
        <taxon>Hymenobacter</taxon>
    </lineage>
</organism>
<dbReference type="EMBL" id="CP095046">
    <property type="protein sequence ID" value="UOQ71155.1"/>
    <property type="molecule type" value="Genomic_DNA"/>
</dbReference>
<dbReference type="PANTHER" id="PTHR11839:SF18">
    <property type="entry name" value="NUDIX HYDROLASE DOMAIN-CONTAINING PROTEIN"/>
    <property type="match status" value="1"/>
</dbReference>
<comment type="cofactor">
    <cofactor evidence="2 9">
        <name>Mg(2+)</name>
        <dbReference type="ChEBI" id="CHEBI:18420"/>
    </cofactor>
</comment>
<dbReference type="GO" id="GO:0005829">
    <property type="term" value="C:cytosol"/>
    <property type="evidence" value="ECO:0007669"/>
    <property type="project" value="TreeGrafter"/>
</dbReference>
<dbReference type="GO" id="GO:0019144">
    <property type="term" value="F:ADP-sugar diphosphatase activity"/>
    <property type="evidence" value="ECO:0007669"/>
    <property type="project" value="TreeGrafter"/>
</dbReference>
<comment type="similarity">
    <text evidence="3">Belongs to the Nudix hydrolase family. NudK subfamily.</text>
</comment>
<feature type="binding site" evidence="9">
    <location>
        <position position="138"/>
    </location>
    <ligand>
        <name>Mg(2+)</name>
        <dbReference type="ChEBI" id="CHEBI:18420"/>
        <label>1</label>
    </ligand>
</feature>
<feature type="binding site" evidence="9">
    <location>
        <position position="87"/>
    </location>
    <ligand>
        <name>Mg(2+)</name>
        <dbReference type="ChEBI" id="CHEBI:18420"/>
        <label>1</label>
    </ligand>
</feature>
<dbReference type="KEGG" id="hcu:MUN79_21215"/>